<organism evidence="2 3">
    <name type="scientific">Romanomermis culicivorax</name>
    <name type="common">Nematode worm</name>
    <dbReference type="NCBI Taxonomy" id="13658"/>
    <lineage>
        <taxon>Eukaryota</taxon>
        <taxon>Metazoa</taxon>
        <taxon>Ecdysozoa</taxon>
        <taxon>Nematoda</taxon>
        <taxon>Enoplea</taxon>
        <taxon>Dorylaimia</taxon>
        <taxon>Mermithida</taxon>
        <taxon>Mermithoidea</taxon>
        <taxon>Mermithidae</taxon>
        <taxon>Romanomermis</taxon>
    </lineage>
</organism>
<dbReference type="Proteomes" id="UP000887565">
    <property type="component" value="Unplaced"/>
</dbReference>
<name>A0A915I4N3_ROMCU</name>
<keyword evidence="2" id="KW-1185">Reference proteome</keyword>
<reference evidence="3" key="1">
    <citation type="submission" date="2022-11" db="UniProtKB">
        <authorList>
            <consortium name="WormBaseParasite"/>
        </authorList>
    </citation>
    <scope>IDENTIFICATION</scope>
</reference>
<evidence type="ECO:0000313" key="3">
    <source>
        <dbReference type="WBParaSite" id="nRc.2.0.1.t08716-RA"/>
    </source>
</evidence>
<keyword evidence="1" id="KW-0732">Signal</keyword>
<dbReference type="AlphaFoldDB" id="A0A915I4N3"/>
<protein>
    <submittedName>
        <fullName evidence="3">Uncharacterized protein</fullName>
    </submittedName>
</protein>
<proteinExistence type="predicted"/>
<evidence type="ECO:0000256" key="1">
    <source>
        <dbReference type="SAM" id="SignalP"/>
    </source>
</evidence>
<accession>A0A915I4N3</accession>
<feature type="signal peptide" evidence="1">
    <location>
        <begin position="1"/>
        <end position="16"/>
    </location>
</feature>
<evidence type="ECO:0000313" key="2">
    <source>
        <dbReference type="Proteomes" id="UP000887565"/>
    </source>
</evidence>
<feature type="chain" id="PRO_5037571392" evidence="1">
    <location>
        <begin position="17"/>
        <end position="75"/>
    </location>
</feature>
<sequence length="75" mass="8830">MHVSAVFFFLLFFTLQQQQIHNQSTSLSDCEQKLSILQSSMIYLQDKLSKKKSEQELCESKCKENCDKLKKDYCD</sequence>
<dbReference type="WBParaSite" id="nRc.2.0.1.t08716-RA">
    <property type="protein sequence ID" value="nRc.2.0.1.t08716-RA"/>
    <property type="gene ID" value="nRc.2.0.1.g08716"/>
</dbReference>